<dbReference type="EMBL" id="CADCWM010001116">
    <property type="protein sequence ID" value="CAA9588605.1"/>
    <property type="molecule type" value="Genomic_DNA"/>
</dbReference>
<dbReference type="InterPro" id="IPR036278">
    <property type="entry name" value="Sialidase_sf"/>
</dbReference>
<evidence type="ECO:0000313" key="2">
    <source>
        <dbReference type="EMBL" id="CAA9588605.1"/>
    </source>
</evidence>
<name>A0A6J4VUE7_9BACT</name>
<evidence type="ECO:0000256" key="1">
    <source>
        <dbReference type="SAM" id="Phobius"/>
    </source>
</evidence>
<dbReference type="Gene3D" id="2.120.10.10">
    <property type="match status" value="1"/>
</dbReference>
<accession>A0A6J4VUE7</accession>
<organism evidence="2">
    <name type="scientific">uncultured Thermomicrobiales bacterium</name>
    <dbReference type="NCBI Taxonomy" id="1645740"/>
    <lineage>
        <taxon>Bacteria</taxon>
        <taxon>Pseudomonadati</taxon>
        <taxon>Thermomicrobiota</taxon>
        <taxon>Thermomicrobia</taxon>
        <taxon>Thermomicrobiales</taxon>
        <taxon>environmental samples</taxon>
    </lineage>
</organism>
<sequence>ARAVAPSPVVGPKGELNVLYLDLGEDILDYEGAHRGLGGEPYDGNWRLMMARSTDRGATWKESVVEDKIVPTERFIAFTPPTPSLAVDRRSGALYAAFHDGRRGNADVYVWRLAPGDGRWSAPVRVNDTPRTDDSSQLLPKLSVAPDGRLDVLYYDRRVDPENLRTEASLQSSFDGGRTFLPRVPLSDRPFDSRIGYGSERGMPDLGTRLGLVSMPERALGVWTDTRSGTQLSSKQDLARGVAAFSPPEDLSSTLKTLLRFAGVLLALAGLALVAYALARRGQGNDAGRRRPGTVRAGAS</sequence>
<protein>
    <recommendedName>
        <fullName evidence="3">Sialidase domain-containing protein</fullName>
    </recommendedName>
</protein>
<dbReference type="SUPFAM" id="SSF50939">
    <property type="entry name" value="Sialidases"/>
    <property type="match status" value="1"/>
</dbReference>
<keyword evidence="1" id="KW-1133">Transmembrane helix</keyword>
<dbReference type="AlphaFoldDB" id="A0A6J4VUE7"/>
<proteinExistence type="predicted"/>
<keyword evidence="1" id="KW-0812">Transmembrane</keyword>
<gene>
    <name evidence="2" type="ORF">AVDCRST_MAG88-4413</name>
</gene>
<feature type="transmembrane region" description="Helical" evidence="1">
    <location>
        <begin position="258"/>
        <end position="279"/>
    </location>
</feature>
<keyword evidence="1" id="KW-0472">Membrane</keyword>
<feature type="non-terminal residue" evidence="2">
    <location>
        <position position="1"/>
    </location>
</feature>
<evidence type="ECO:0008006" key="3">
    <source>
        <dbReference type="Google" id="ProtNLM"/>
    </source>
</evidence>
<reference evidence="2" key="1">
    <citation type="submission" date="2020-02" db="EMBL/GenBank/DDBJ databases">
        <authorList>
            <person name="Meier V. D."/>
        </authorList>
    </citation>
    <scope>NUCLEOTIDE SEQUENCE</scope>
    <source>
        <strain evidence="2">AVDCRST_MAG88</strain>
    </source>
</reference>
<dbReference type="CDD" id="cd15482">
    <property type="entry name" value="Sialidase_non-viral"/>
    <property type="match status" value="1"/>
</dbReference>